<dbReference type="STRING" id="1797259.A2989_01035"/>
<dbReference type="EMBL" id="MEXN01000007">
    <property type="protein sequence ID" value="OGD03400.1"/>
    <property type="molecule type" value="Genomic_DNA"/>
</dbReference>
<accession>A0A1F4ZAI8</accession>
<gene>
    <name evidence="1" type="ORF">A2989_01035</name>
</gene>
<comment type="caution">
    <text evidence="1">The sequence shown here is derived from an EMBL/GenBank/DDBJ whole genome shotgun (WGS) entry which is preliminary data.</text>
</comment>
<evidence type="ECO:0000313" key="1">
    <source>
        <dbReference type="EMBL" id="OGD03400.1"/>
    </source>
</evidence>
<protein>
    <submittedName>
        <fullName evidence="1">Uncharacterized protein</fullName>
    </submittedName>
</protein>
<name>A0A1F4ZAI8_9BACT</name>
<dbReference type="Proteomes" id="UP000177080">
    <property type="component" value="Unassembled WGS sequence"/>
</dbReference>
<sequence>MTAEQKSLPGFDELLNRTDKIRPRFPQPQNVVSTLPSVFEHRYHSLDLGFRGRLNSWLRQTMENGHFGLEEVLPPSTVTQVKLYLFPQGQSARWLTQEEVSAQVTGDPRPRRFRYHLLLGLAKIRRRSLVGPDAIETLIPNHFLYMSLVRQGIQTIAQIESLSPLDLAHVCGNRAVFDHLKECMHRFHTDWDPQVVFREDLLI</sequence>
<proteinExistence type="predicted"/>
<reference evidence="1 2" key="1">
    <citation type="journal article" date="2016" name="Nat. Commun.">
        <title>Thousands of microbial genomes shed light on interconnected biogeochemical processes in an aquifer system.</title>
        <authorList>
            <person name="Anantharaman K."/>
            <person name="Brown C.T."/>
            <person name="Hug L.A."/>
            <person name="Sharon I."/>
            <person name="Castelle C.J."/>
            <person name="Probst A.J."/>
            <person name="Thomas B.C."/>
            <person name="Singh A."/>
            <person name="Wilkins M.J."/>
            <person name="Karaoz U."/>
            <person name="Brodie E.L."/>
            <person name="Williams K.H."/>
            <person name="Hubbard S.S."/>
            <person name="Banfield J.F."/>
        </authorList>
    </citation>
    <scope>NUCLEOTIDE SEQUENCE [LARGE SCALE GENOMIC DNA]</scope>
</reference>
<dbReference type="AlphaFoldDB" id="A0A1F4ZAI8"/>
<organism evidence="1 2">
    <name type="scientific">Candidatus Amesbacteria bacterium RIFCSPLOWO2_01_FULL_48_25</name>
    <dbReference type="NCBI Taxonomy" id="1797259"/>
    <lineage>
        <taxon>Bacteria</taxon>
        <taxon>Candidatus Amesiibacteriota</taxon>
    </lineage>
</organism>
<evidence type="ECO:0000313" key="2">
    <source>
        <dbReference type="Proteomes" id="UP000177080"/>
    </source>
</evidence>